<keyword evidence="3" id="KW-1185">Reference proteome</keyword>
<dbReference type="Proteomes" id="UP000189443">
    <property type="component" value="Chromosome"/>
</dbReference>
<dbReference type="AlphaFoldDB" id="A0A1S6JIS8"/>
<evidence type="ECO:0000313" key="1">
    <source>
        <dbReference type="EMBL" id="AQS65587.1"/>
    </source>
</evidence>
<organism evidence="2 3">
    <name type="scientific">Streptomyces pactum</name>
    <dbReference type="NCBI Taxonomy" id="68249"/>
    <lineage>
        <taxon>Bacteria</taxon>
        <taxon>Bacillati</taxon>
        <taxon>Actinomycetota</taxon>
        <taxon>Actinomycetes</taxon>
        <taxon>Kitasatosporales</taxon>
        <taxon>Streptomycetaceae</taxon>
        <taxon>Streptomyces</taxon>
    </lineage>
</organism>
<dbReference type="EMBL" id="CP019724">
    <property type="protein sequence ID" value="AQS71665.1"/>
    <property type="molecule type" value="Genomic_DNA"/>
</dbReference>
<sequence length="190" mass="20376">MVGTGQEAAGLVGAPDEVTVRDLARLQTQALSDYLTRHAGNDSLAEKALLSCAASGYRSRDDFDNVLRRHSCPDTVLLRLTERLRTRLGGGPSWRETWTQLVLSRTGADPALVRAPPAWTALRARGDYHATAHAAVVTAVREALGSDQEAWDRFAACPATHSGPTAWLRLGDLLDAAATGSPWPKPPGSR</sequence>
<evidence type="ECO:0000313" key="3">
    <source>
        <dbReference type="Proteomes" id="UP000189443"/>
    </source>
</evidence>
<dbReference type="KEGG" id="spac:B1H29_00205"/>
<dbReference type="KEGG" id="spac:B1H29_36850"/>
<evidence type="ECO:0000313" key="2">
    <source>
        <dbReference type="EMBL" id="AQS71665.1"/>
    </source>
</evidence>
<protein>
    <submittedName>
        <fullName evidence="2">Uncharacterized protein</fullName>
    </submittedName>
</protein>
<proteinExistence type="predicted"/>
<gene>
    <name evidence="1" type="ORF">B1H29_00205</name>
    <name evidence="2" type="ORF">B1H29_36850</name>
</gene>
<dbReference type="EMBL" id="CP019724">
    <property type="protein sequence ID" value="AQS65587.1"/>
    <property type="molecule type" value="Genomic_DNA"/>
</dbReference>
<reference evidence="2 3" key="1">
    <citation type="submission" date="2017-02" db="EMBL/GenBank/DDBJ databases">
        <title>Streptomyces pactum ACT12 Genome sequencing and assembly.</title>
        <authorList>
            <person name="Xue Q."/>
            <person name="Yan X."/>
            <person name="Jia L."/>
            <person name="Yan H."/>
        </authorList>
    </citation>
    <scope>NUCLEOTIDE SEQUENCE [LARGE SCALE GENOMIC DNA]</scope>
    <source>
        <strain evidence="2 3">ACT12</strain>
    </source>
</reference>
<name>A0A1S6JIS8_9ACTN</name>
<dbReference type="OrthoDB" id="3907047at2"/>
<dbReference type="RefSeq" id="WP_055422302.1">
    <property type="nucleotide sequence ID" value="NZ_CP019724.1"/>
</dbReference>
<accession>A0A1S6JIS8</accession>